<dbReference type="InterPro" id="IPR013604">
    <property type="entry name" value="7TM_chemorcpt"/>
</dbReference>
<evidence type="ECO:0000313" key="8">
    <source>
        <dbReference type="Proteomes" id="UP000826195"/>
    </source>
</evidence>
<keyword evidence="3 6" id="KW-0812">Transmembrane</keyword>
<dbReference type="EMBL" id="JAHXZJ010002982">
    <property type="protein sequence ID" value="KAH0535846.1"/>
    <property type="molecule type" value="Genomic_DNA"/>
</dbReference>
<feature type="transmembrane region" description="Helical" evidence="6">
    <location>
        <begin position="68"/>
        <end position="87"/>
    </location>
</feature>
<reference evidence="7 8" key="1">
    <citation type="journal article" date="2021" name="J. Hered.">
        <title>A chromosome-level genome assembly of the parasitoid wasp, Cotesia glomerata (Hymenoptera: Braconidae).</title>
        <authorList>
            <person name="Pinto B.J."/>
            <person name="Weis J.J."/>
            <person name="Gamble T."/>
            <person name="Ode P.J."/>
            <person name="Paul R."/>
            <person name="Zaspel J.M."/>
        </authorList>
    </citation>
    <scope>NUCLEOTIDE SEQUENCE [LARGE SCALE GENOMIC DNA]</scope>
    <source>
        <strain evidence="7">CgM1</strain>
    </source>
</reference>
<feature type="transmembrane region" description="Helical" evidence="6">
    <location>
        <begin position="579"/>
        <end position="604"/>
    </location>
</feature>
<evidence type="ECO:0008006" key="9">
    <source>
        <dbReference type="Google" id="ProtNLM"/>
    </source>
</evidence>
<feature type="transmembrane region" description="Helical" evidence="6">
    <location>
        <begin position="770"/>
        <end position="790"/>
    </location>
</feature>
<evidence type="ECO:0000313" key="7">
    <source>
        <dbReference type="EMBL" id="KAH0535846.1"/>
    </source>
</evidence>
<evidence type="ECO:0000256" key="4">
    <source>
        <dbReference type="ARBA" id="ARBA00022989"/>
    </source>
</evidence>
<evidence type="ECO:0000256" key="1">
    <source>
        <dbReference type="ARBA" id="ARBA00004651"/>
    </source>
</evidence>
<feature type="transmembrane region" description="Helical" evidence="6">
    <location>
        <begin position="193"/>
        <end position="212"/>
    </location>
</feature>
<evidence type="ECO:0000256" key="3">
    <source>
        <dbReference type="ARBA" id="ARBA00022692"/>
    </source>
</evidence>
<dbReference type="AlphaFoldDB" id="A0AAV7HZE1"/>
<feature type="transmembrane region" description="Helical" evidence="6">
    <location>
        <begin position="155"/>
        <end position="173"/>
    </location>
</feature>
<feature type="transmembrane region" description="Helical" evidence="6">
    <location>
        <begin position="307"/>
        <end position="329"/>
    </location>
</feature>
<dbReference type="Pfam" id="PF08395">
    <property type="entry name" value="7tm_7"/>
    <property type="match status" value="2"/>
</dbReference>
<proteinExistence type="predicted"/>
<feature type="transmembrane region" description="Helical" evidence="6">
    <location>
        <begin position="674"/>
        <end position="695"/>
    </location>
</feature>
<dbReference type="Proteomes" id="UP000826195">
    <property type="component" value="Unassembled WGS sequence"/>
</dbReference>
<sequence length="794" mass="92527">MQHNMMSKRENTHQYIIHLLIRRTAIHGLLFVFKVLGLSPWKVSDYKITDKNKDNQENLFESSNYGSVYNILLIIISSAYCATITELELWKEDYIDSDLVDKIDLCLMIYGTLLIVIIWLNYILQQKKIVNIVNKLYSIYYNLMICNRYTFKSDYCLYVFPLVNFFLCGSLVIVDMIKSGIYITSIWDTPLIISSWVLMQYTLLLNIIFQLLKCMSTKILELGDIDVENYYRTVLRSKVLLREFSIKDINFVKYAVMQLCEICDQIADFYAIPLLMIIVYTITRVIFDVYYLIVSLFLLDESELFKLYFYVGLLCLTIAFNLIVFTSNITRITREFSKIPHYISLLLNRCAMNSTTKEALLDFLRDTSNRDVNFTTYGIITINGTLLQMLFEMQQRIFYKRENSHKKISFNLLCKHIAFYSLLFVFKVLGLSPWKINTSKILGAPNQNGNQESLAKVSKYGSLYNILLIIILPAYLAMEIILAEGKDEKRNSNLVRTVQIYLQYYGILVIVGIWLNYVMQQKKIVNIVNGLWRIDNNLMGCNRYTCKSECRLYIIPLINFFLCGCQSGFHISFCGIHIASLWITPLIIGSWVLIECTLLLNIIFQLFESIDAKILDLGGINDINEENFYQTINLKVLLKESDIKDINCINFSIMQLCEIFDQIRDFYAIPTLMIIIYFITSTTFALYVTIVELFFNKLEFPMFGLDITTWILIIVFNVVVFTSNVTRITRKLSKIPHHICLLLHRCSMNLTIKEALFDLLRDISYRNLNFTAYGVITLDGFLLQTVIIIIRSSH</sequence>
<feature type="transmembrane region" description="Helical" evidence="6">
    <location>
        <begin position="502"/>
        <end position="519"/>
    </location>
</feature>
<gene>
    <name evidence="7" type="ORF">KQX54_019670</name>
</gene>
<name>A0AAV7HZE1_COTGL</name>
<organism evidence="7 8">
    <name type="scientific">Cotesia glomerata</name>
    <name type="common">Lepidopteran parasitic wasp</name>
    <name type="synonym">Apanteles glomeratus</name>
    <dbReference type="NCBI Taxonomy" id="32391"/>
    <lineage>
        <taxon>Eukaryota</taxon>
        <taxon>Metazoa</taxon>
        <taxon>Ecdysozoa</taxon>
        <taxon>Arthropoda</taxon>
        <taxon>Hexapoda</taxon>
        <taxon>Insecta</taxon>
        <taxon>Pterygota</taxon>
        <taxon>Neoptera</taxon>
        <taxon>Endopterygota</taxon>
        <taxon>Hymenoptera</taxon>
        <taxon>Apocrita</taxon>
        <taxon>Ichneumonoidea</taxon>
        <taxon>Braconidae</taxon>
        <taxon>Microgastrinae</taxon>
        <taxon>Cotesia</taxon>
    </lineage>
</organism>
<comment type="subcellular location">
    <subcellularLocation>
        <location evidence="1">Cell membrane</location>
        <topology evidence="1">Multi-pass membrane protein</topology>
    </subcellularLocation>
</comment>
<keyword evidence="5 6" id="KW-0472">Membrane</keyword>
<evidence type="ECO:0000256" key="6">
    <source>
        <dbReference type="SAM" id="Phobius"/>
    </source>
</evidence>
<keyword evidence="4 6" id="KW-1133">Transmembrane helix</keyword>
<evidence type="ECO:0000256" key="2">
    <source>
        <dbReference type="ARBA" id="ARBA00022475"/>
    </source>
</evidence>
<feature type="transmembrane region" description="Helical" evidence="6">
    <location>
        <begin position="463"/>
        <end position="482"/>
    </location>
</feature>
<feature type="transmembrane region" description="Helical" evidence="6">
    <location>
        <begin position="267"/>
        <end position="287"/>
    </location>
</feature>
<dbReference type="GO" id="GO:0050909">
    <property type="term" value="P:sensory perception of taste"/>
    <property type="evidence" value="ECO:0007669"/>
    <property type="project" value="InterPro"/>
</dbReference>
<accession>A0AAV7HZE1</accession>
<comment type="caution">
    <text evidence="7">The sequence shown here is derived from an EMBL/GenBank/DDBJ whole genome shotgun (WGS) entry which is preliminary data.</text>
</comment>
<feature type="transmembrane region" description="Helical" evidence="6">
    <location>
        <begin position="552"/>
        <end position="573"/>
    </location>
</feature>
<protein>
    <recommendedName>
        <fullName evidence="9">Gustatory receptor</fullName>
    </recommendedName>
</protein>
<keyword evidence="2" id="KW-1003">Cell membrane</keyword>
<evidence type="ECO:0000256" key="5">
    <source>
        <dbReference type="ARBA" id="ARBA00023136"/>
    </source>
</evidence>
<feature type="transmembrane region" description="Helical" evidence="6">
    <location>
        <begin position="707"/>
        <end position="725"/>
    </location>
</feature>
<feature type="transmembrane region" description="Helical" evidence="6">
    <location>
        <begin position="107"/>
        <end position="124"/>
    </location>
</feature>
<dbReference type="GO" id="GO:0005886">
    <property type="term" value="C:plasma membrane"/>
    <property type="evidence" value="ECO:0007669"/>
    <property type="project" value="UniProtKB-SubCell"/>
</dbReference>
<keyword evidence="8" id="KW-1185">Reference proteome</keyword>